<evidence type="ECO:0000313" key="2">
    <source>
        <dbReference type="EMBL" id="RDL33099.1"/>
    </source>
</evidence>
<accession>A0A370TEI7</accession>
<reference evidence="2 3" key="1">
    <citation type="journal article" date="2018" name="IMA Fungus">
        <title>IMA Genome-F 9: Draft genome sequence of Annulohypoxylon stygium, Aspergillus mulundensis, Berkeleyomyces basicola (syn. Thielaviopsis basicola), Ceratocystis smalleyi, two Cercospora beticola strains, Coleophoma cylindrospora, Fusarium fracticaudum, Phialophora cf. hyalina, and Morchella septimelata.</title>
        <authorList>
            <person name="Wingfield B.D."/>
            <person name="Bills G.F."/>
            <person name="Dong Y."/>
            <person name="Huang W."/>
            <person name="Nel W.J."/>
            <person name="Swalarsk-Parry B.S."/>
            <person name="Vaghefi N."/>
            <person name="Wilken P.M."/>
            <person name="An Z."/>
            <person name="de Beer Z.W."/>
            <person name="De Vos L."/>
            <person name="Chen L."/>
            <person name="Duong T.A."/>
            <person name="Gao Y."/>
            <person name="Hammerbacher A."/>
            <person name="Kikkert J.R."/>
            <person name="Li Y."/>
            <person name="Li H."/>
            <person name="Li K."/>
            <person name="Li Q."/>
            <person name="Liu X."/>
            <person name="Ma X."/>
            <person name="Naidoo K."/>
            <person name="Pethybridge S.J."/>
            <person name="Sun J."/>
            <person name="Steenkamp E.T."/>
            <person name="van der Nest M.A."/>
            <person name="van Wyk S."/>
            <person name="Wingfield M.J."/>
            <person name="Xiong C."/>
            <person name="Yue Q."/>
            <person name="Zhang X."/>
        </authorList>
    </citation>
    <scope>NUCLEOTIDE SEQUENCE [LARGE SCALE GENOMIC DNA]</scope>
    <source>
        <strain evidence="2 3">BP 5553</strain>
    </source>
</reference>
<feature type="region of interest" description="Disordered" evidence="1">
    <location>
        <begin position="47"/>
        <end position="68"/>
    </location>
</feature>
<dbReference type="RefSeq" id="XP_031866592.1">
    <property type="nucleotide sequence ID" value="XM_032017161.1"/>
</dbReference>
<gene>
    <name evidence="2" type="ORF">BP5553_08538</name>
</gene>
<feature type="compositionally biased region" description="Basic and acidic residues" evidence="1">
    <location>
        <begin position="122"/>
        <end position="132"/>
    </location>
</feature>
<protein>
    <submittedName>
        <fullName evidence="2">Uncharacterized protein</fullName>
    </submittedName>
</protein>
<comment type="caution">
    <text evidence="2">The sequence shown here is derived from an EMBL/GenBank/DDBJ whole genome shotgun (WGS) entry which is preliminary data.</text>
</comment>
<name>A0A370TEI7_9HELO</name>
<proteinExistence type="predicted"/>
<sequence>MASTSASSVTPSQDQLLALAFAGQDTLMPAAEDNQVSLPHKFLALAPTTSDSYPTSPKARPDSTATATVSSAGAQAAIVSAEVAGTPALPDNLLKSRRSSSTGSEGSTGQKGRFLKLGPVHFGEDKDGKGDWSEDVIWG</sequence>
<dbReference type="OrthoDB" id="5226533at2759"/>
<dbReference type="AlphaFoldDB" id="A0A370TEI7"/>
<keyword evidence="3" id="KW-1185">Reference proteome</keyword>
<organism evidence="2 3">
    <name type="scientific">Venustampulla echinocandica</name>
    <dbReference type="NCBI Taxonomy" id="2656787"/>
    <lineage>
        <taxon>Eukaryota</taxon>
        <taxon>Fungi</taxon>
        <taxon>Dikarya</taxon>
        <taxon>Ascomycota</taxon>
        <taxon>Pezizomycotina</taxon>
        <taxon>Leotiomycetes</taxon>
        <taxon>Helotiales</taxon>
        <taxon>Pleuroascaceae</taxon>
        <taxon>Venustampulla</taxon>
    </lineage>
</organism>
<evidence type="ECO:0000313" key="3">
    <source>
        <dbReference type="Proteomes" id="UP000254866"/>
    </source>
</evidence>
<feature type="compositionally biased region" description="Low complexity" evidence="1">
    <location>
        <begin position="99"/>
        <end position="108"/>
    </location>
</feature>
<feature type="region of interest" description="Disordered" evidence="1">
    <location>
        <begin position="88"/>
        <end position="139"/>
    </location>
</feature>
<evidence type="ECO:0000256" key="1">
    <source>
        <dbReference type="SAM" id="MobiDB-lite"/>
    </source>
</evidence>
<dbReference type="EMBL" id="NPIC01000009">
    <property type="protein sequence ID" value="RDL33099.1"/>
    <property type="molecule type" value="Genomic_DNA"/>
</dbReference>
<dbReference type="GeneID" id="43601387"/>
<dbReference type="Proteomes" id="UP000254866">
    <property type="component" value="Unassembled WGS sequence"/>
</dbReference>